<sequence length="68" mass="7243">MYLLLPIPPTHPHFRPVLGPGEADGALLSGLRHTDFAAHEIKFADMALAIRAAEEELGTAEIVGIRAG</sequence>
<organism evidence="1 2">
    <name type="scientific">Mesorhabditis spiculigera</name>
    <dbReference type="NCBI Taxonomy" id="96644"/>
    <lineage>
        <taxon>Eukaryota</taxon>
        <taxon>Metazoa</taxon>
        <taxon>Ecdysozoa</taxon>
        <taxon>Nematoda</taxon>
        <taxon>Chromadorea</taxon>
        <taxon>Rhabditida</taxon>
        <taxon>Rhabditina</taxon>
        <taxon>Rhabditomorpha</taxon>
        <taxon>Rhabditoidea</taxon>
        <taxon>Rhabditidae</taxon>
        <taxon>Mesorhabditinae</taxon>
        <taxon>Mesorhabditis</taxon>
    </lineage>
</organism>
<name>A0AA36DEY0_9BILA</name>
<dbReference type="Proteomes" id="UP001177023">
    <property type="component" value="Unassembled WGS sequence"/>
</dbReference>
<gene>
    <name evidence="1" type="ORF">MSPICULIGERA_LOCUS24349</name>
</gene>
<proteinExistence type="predicted"/>
<reference evidence="1" key="1">
    <citation type="submission" date="2023-06" db="EMBL/GenBank/DDBJ databases">
        <authorList>
            <person name="Delattre M."/>
        </authorList>
    </citation>
    <scope>NUCLEOTIDE SEQUENCE</scope>
    <source>
        <strain evidence="1">AF72</strain>
    </source>
</reference>
<dbReference type="AlphaFoldDB" id="A0AA36DEY0"/>
<comment type="caution">
    <text evidence="1">The sequence shown here is derived from an EMBL/GenBank/DDBJ whole genome shotgun (WGS) entry which is preliminary data.</text>
</comment>
<keyword evidence="2" id="KW-1185">Reference proteome</keyword>
<evidence type="ECO:0000313" key="1">
    <source>
        <dbReference type="EMBL" id="CAJ0586343.1"/>
    </source>
</evidence>
<protein>
    <submittedName>
        <fullName evidence="1">Uncharacterized protein</fullName>
    </submittedName>
</protein>
<feature type="non-terminal residue" evidence="1">
    <location>
        <position position="1"/>
    </location>
</feature>
<evidence type="ECO:0000313" key="2">
    <source>
        <dbReference type="Proteomes" id="UP001177023"/>
    </source>
</evidence>
<accession>A0AA36DEY0</accession>
<dbReference type="EMBL" id="CATQJA010002708">
    <property type="protein sequence ID" value="CAJ0586343.1"/>
    <property type="molecule type" value="Genomic_DNA"/>
</dbReference>